<accession>A0A9P0LEW9</accession>
<sequence>MYIIIRLSPQLNIRRLKKFRSVCLRKYIRNLNISNSIFTIKLQNIKSAIFDNGSISSIANSDRGSNCSRAKNKGS</sequence>
<comment type="caution">
    <text evidence="1">The sequence shown here is derived from an EMBL/GenBank/DDBJ whole genome shotgun (WGS) entry which is preliminary data.</text>
</comment>
<name>A0A9P0LEW9_ACAOB</name>
<evidence type="ECO:0000313" key="2">
    <source>
        <dbReference type="Proteomes" id="UP001152888"/>
    </source>
</evidence>
<dbReference type="EMBL" id="CAKOFQ010007275">
    <property type="protein sequence ID" value="CAH1997008.1"/>
    <property type="molecule type" value="Genomic_DNA"/>
</dbReference>
<dbReference type="AlphaFoldDB" id="A0A9P0LEW9"/>
<evidence type="ECO:0000313" key="1">
    <source>
        <dbReference type="EMBL" id="CAH1997008.1"/>
    </source>
</evidence>
<dbReference type="OrthoDB" id="1734063at2759"/>
<reference evidence="1" key="1">
    <citation type="submission" date="2022-03" db="EMBL/GenBank/DDBJ databases">
        <authorList>
            <person name="Sayadi A."/>
        </authorList>
    </citation>
    <scope>NUCLEOTIDE SEQUENCE</scope>
</reference>
<proteinExistence type="predicted"/>
<organism evidence="1 2">
    <name type="scientific">Acanthoscelides obtectus</name>
    <name type="common">Bean weevil</name>
    <name type="synonym">Bruchus obtectus</name>
    <dbReference type="NCBI Taxonomy" id="200917"/>
    <lineage>
        <taxon>Eukaryota</taxon>
        <taxon>Metazoa</taxon>
        <taxon>Ecdysozoa</taxon>
        <taxon>Arthropoda</taxon>
        <taxon>Hexapoda</taxon>
        <taxon>Insecta</taxon>
        <taxon>Pterygota</taxon>
        <taxon>Neoptera</taxon>
        <taxon>Endopterygota</taxon>
        <taxon>Coleoptera</taxon>
        <taxon>Polyphaga</taxon>
        <taxon>Cucujiformia</taxon>
        <taxon>Chrysomeloidea</taxon>
        <taxon>Chrysomelidae</taxon>
        <taxon>Bruchinae</taxon>
        <taxon>Bruchini</taxon>
        <taxon>Acanthoscelides</taxon>
    </lineage>
</organism>
<keyword evidence="2" id="KW-1185">Reference proteome</keyword>
<gene>
    <name evidence="1" type="ORF">ACAOBT_LOCUS23477</name>
</gene>
<protein>
    <submittedName>
        <fullName evidence="1">Uncharacterized protein</fullName>
    </submittedName>
</protein>
<dbReference type="Proteomes" id="UP001152888">
    <property type="component" value="Unassembled WGS sequence"/>
</dbReference>